<dbReference type="Pfam" id="PF17740">
    <property type="entry name" value="DUF5577"/>
    <property type="match status" value="1"/>
</dbReference>
<keyword evidence="7" id="KW-1185">Reference proteome</keyword>
<dbReference type="GO" id="GO:0005634">
    <property type="term" value="C:nucleus"/>
    <property type="evidence" value="ECO:0000318"/>
    <property type="project" value="GO_Central"/>
</dbReference>
<dbReference type="InterPro" id="IPR040772">
    <property type="entry name" value="C19orf47_SAM"/>
</dbReference>
<dbReference type="PANTHER" id="PTHR21359:SF1">
    <property type="entry name" value="DUF5577 DOMAIN-CONTAINING PROTEIN"/>
    <property type="match status" value="1"/>
</dbReference>
<dbReference type="InterPro" id="IPR041477">
    <property type="entry name" value="DUF5577"/>
</dbReference>
<accession>A0A6I8NZB3</accession>
<evidence type="ECO:0000256" key="2">
    <source>
        <dbReference type="ARBA" id="ARBA00022553"/>
    </source>
</evidence>
<feature type="domain" description="DUF5577" evidence="5">
    <location>
        <begin position="115"/>
        <end position="406"/>
    </location>
</feature>
<keyword evidence="2" id="KW-0597">Phosphoprotein</keyword>
<dbReference type="CDD" id="cd09531">
    <property type="entry name" value="SAM_CS047"/>
    <property type="match status" value="1"/>
</dbReference>
<dbReference type="Bgee" id="ENSOANG00000004289">
    <property type="expression patterns" value="Expressed in heart and 7 other cell types or tissues"/>
</dbReference>
<dbReference type="FunCoup" id="A0A6I8NZB3">
    <property type="interactions" value="1902"/>
</dbReference>
<dbReference type="Pfam" id="PF18017">
    <property type="entry name" value="SAM_4"/>
    <property type="match status" value="1"/>
</dbReference>
<dbReference type="OMA" id="DHRIQKN"/>
<dbReference type="GO" id="GO:0005654">
    <property type="term" value="C:nucleoplasm"/>
    <property type="evidence" value="ECO:0007669"/>
    <property type="project" value="Ensembl"/>
</dbReference>
<reference evidence="6" key="3">
    <citation type="submission" date="2025-09" db="UniProtKB">
        <authorList>
            <consortium name="Ensembl"/>
        </authorList>
    </citation>
    <scope>IDENTIFICATION</scope>
    <source>
        <strain evidence="6">Glennie</strain>
    </source>
</reference>
<protein>
    <submittedName>
        <fullName evidence="6">Chromosome 19 open reading frame 47</fullName>
    </submittedName>
</protein>
<dbReference type="FunFam" id="1.10.150.50:FF:000041">
    <property type="entry name" value="Chromosome 19 C19orf47 homolog"/>
    <property type="match status" value="1"/>
</dbReference>
<dbReference type="SUPFAM" id="SSF47769">
    <property type="entry name" value="SAM/Pointed domain"/>
    <property type="match status" value="1"/>
</dbReference>
<evidence type="ECO:0000313" key="7">
    <source>
        <dbReference type="Proteomes" id="UP000002279"/>
    </source>
</evidence>
<dbReference type="InterPro" id="IPR013761">
    <property type="entry name" value="SAM/pointed_sf"/>
</dbReference>
<evidence type="ECO:0000313" key="6">
    <source>
        <dbReference type="Ensembl" id="ENSOANP00000046131.1"/>
    </source>
</evidence>
<gene>
    <name evidence="6" type="primary">C19orf47</name>
</gene>
<dbReference type="AlphaFoldDB" id="A0A6I8NZB3"/>
<dbReference type="PANTHER" id="PTHR21359">
    <property type="entry name" value="DUF5577 DOMAIN-CONTAINING PROTEIN"/>
    <property type="match status" value="1"/>
</dbReference>
<evidence type="ECO:0000256" key="4">
    <source>
        <dbReference type="SAM" id="MobiDB-lite"/>
    </source>
</evidence>
<name>A0A6I8NZB3_ORNAN</name>
<proteinExistence type="predicted"/>
<evidence type="ECO:0000259" key="5">
    <source>
        <dbReference type="Pfam" id="PF17740"/>
    </source>
</evidence>
<evidence type="ECO:0000256" key="3">
    <source>
        <dbReference type="ARBA" id="ARBA00022843"/>
    </source>
</evidence>
<dbReference type="InterPro" id="IPR039161">
    <property type="entry name" value="C19orf47-like"/>
</dbReference>
<feature type="compositionally biased region" description="Basic and acidic residues" evidence="4">
    <location>
        <begin position="312"/>
        <end position="327"/>
    </location>
</feature>
<keyword evidence="1" id="KW-1017">Isopeptide bond</keyword>
<dbReference type="Ensembl" id="ENSOANT00000070916.1">
    <property type="protein sequence ID" value="ENSOANP00000046131.1"/>
    <property type="gene ID" value="ENSOANG00000004289.4"/>
</dbReference>
<sequence>GRIRIRTHDLLTPRQGGSHLIPSLLLSATSEWIQFFKEAGIPPGPAVNYAVMFVDNRIQKNMLLDLNKEIMNELGVTVVGDIIAILKHAKVVYRQDVCKAATESMSSSPGGLQSELRRSANCAATRMIANSLSRDSPPSTPVRRPETATSKISVTVSNKMAVKNAKAAAVADPVDESPDVPVKRRRVTAEMEGKYIINMPKGTTPRTRKILEQQAARGLQRTSVFDRLGAETKADTTSANKPTGVFSRLGDALEPEEDRAADSDDDSSSVLQYAGVLKRTSKLPPKDSPKPGVPVKAKATSSQAKPAAPTLRRLDAGRGAPERKAEPLPKVSVVQRLGKAAPPPEAQDCRVTSTKSKSPARFRLIIQRTVASASVSSSSGGGGGASEGHGAQMDNTGPVSVFKRLGRKSN</sequence>
<evidence type="ECO:0000256" key="1">
    <source>
        <dbReference type="ARBA" id="ARBA00022499"/>
    </source>
</evidence>
<dbReference type="GeneTree" id="ENSGT00390000005773"/>
<dbReference type="Proteomes" id="UP000002279">
    <property type="component" value="Chromosome 5"/>
</dbReference>
<organism evidence="6 7">
    <name type="scientific">Ornithorhynchus anatinus</name>
    <name type="common">Duckbill platypus</name>
    <dbReference type="NCBI Taxonomy" id="9258"/>
    <lineage>
        <taxon>Eukaryota</taxon>
        <taxon>Metazoa</taxon>
        <taxon>Chordata</taxon>
        <taxon>Craniata</taxon>
        <taxon>Vertebrata</taxon>
        <taxon>Euteleostomi</taxon>
        <taxon>Mammalia</taxon>
        <taxon>Monotremata</taxon>
        <taxon>Ornithorhynchidae</taxon>
        <taxon>Ornithorhynchus</taxon>
    </lineage>
</organism>
<feature type="region of interest" description="Disordered" evidence="4">
    <location>
        <begin position="276"/>
        <end position="410"/>
    </location>
</feature>
<dbReference type="Gene3D" id="1.10.150.50">
    <property type="entry name" value="Transcription Factor, Ets-1"/>
    <property type="match status" value="1"/>
</dbReference>
<dbReference type="InParanoid" id="A0A6I8NZB3"/>
<reference evidence="6" key="2">
    <citation type="submission" date="2025-08" db="UniProtKB">
        <authorList>
            <consortium name="Ensembl"/>
        </authorList>
    </citation>
    <scope>IDENTIFICATION</scope>
    <source>
        <strain evidence="6">Glennie</strain>
    </source>
</reference>
<keyword evidence="3" id="KW-0832">Ubl conjugation</keyword>
<reference evidence="6 7" key="1">
    <citation type="journal article" date="2008" name="Nature">
        <title>Genome analysis of the platypus reveals unique signatures of evolution.</title>
        <authorList>
            <person name="Warren W.C."/>
            <person name="Hillier L.W."/>
            <person name="Marshall Graves J.A."/>
            <person name="Birney E."/>
            <person name="Ponting C.P."/>
            <person name="Grutzner F."/>
            <person name="Belov K."/>
            <person name="Miller W."/>
            <person name="Clarke L."/>
            <person name="Chinwalla A.T."/>
            <person name="Yang S.P."/>
            <person name="Heger A."/>
            <person name="Locke D.P."/>
            <person name="Miethke P."/>
            <person name="Waters P.D."/>
            <person name="Veyrunes F."/>
            <person name="Fulton L."/>
            <person name="Fulton B."/>
            <person name="Graves T."/>
            <person name="Wallis J."/>
            <person name="Puente X.S."/>
            <person name="Lopez-Otin C."/>
            <person name="Ordonez G.R."/>
            <person name="Eichler E.E."/>
            <person name="Chen L."/>
            <person name="Cheng Z."/>
            <person name="Deakin J.E."/>
            <person name="Alsop A."/>
            <person name="Thompson K."/>
            <person name="Kirby P."/>
            <person name="Papenfuss A.T."/>
            <person name="Wakefield M.J."/>
            <person name="Olender T."/>
            <person name="Lancet D."/>
            <person name="Huttley G.A."/>
            <person name="Smit A.F."/>
            <person name="Pask A."/>
            <person name="Temple-Smith P."/>
            <person name="Batzer M.A."/>
            <person name="Walker J.A."/>
            <person name="Konkel M.K."/>
            <person name="Harris R.S."/>
            <person name="Whittington C.M."/>
            <person name="Wong E.S."/>
            <person name="Gemmell N.J."/>
            <person name="Buschiazzo E."/>
            <person name="Vargas Jentzsch I.M."/>
            <person name="Merkel A."/>
            <person name="Schmitz J."/>
            <person name="Zemann A."/>
            <person name="Churakov G."/>
            <person name="Kriegs J.O."/>
            <person name="Brosius J."/>
            <person name="Murchison E.P."/>
            <person name="Sachidanandam R."/>
            <person name="Smith C."/>
            <person name="Hannon G.J."/>
            <person name="Tsend-Ayush E."/>
            <person name="McMillan D."/>
            <person name="Attenborough R."/>
            <person name="Rens W."/>
            <person name="Ferguson-Smith M."/>
            <person name="Lefevre C.M."/>
            <person name="Sharp J.A."/>
            <person name="Nicholas K.R."/>
            <person name="Ray D.A."/>
            <person name="Kube M."/>
            <person name="Reinhardt R."/>
            <person name="Pringle T.H."/>
            <person name="Taylor J."/>
            <person name="Jones R.C."/>
            <person name="Nixon B."/>
            <person name="Dacheux J.L."/>
            <person name="Niwa H."/>
            <person name="Sekita Y."/>
            <person name="Huang X."/>
            <person name="Stark A."/>
            <person name="Kheradpour P."/>
            <person name="Kellis M."/>
            <person name="Flicek P."/>
            <person name="Chen Y."/>
            <person name="Webber C."/>
            <person name="Hardison R."/>
            <person name="Nelson J."/>
            <person name="Hallsworth-Pepin K."/>
            <person name="Delehaunty K."/>
            <person name="Markovic C."/>
            <person name="Minx P."/>
            <person name="Feng Y."/>
            <person name="Kremitzki C."/>
            <person name="Mitreva M."/>
            <person name="Glasscock J."/>
            <person name="Wylie T."/>
            <person name="Wohldmann P."/>
            <person name="Thiru P."/>
            <person name="Nhan M.N."/>
            <person name="Pohl C.S."/>
            <person name="Smith S.M."/>
            <person name="Hou S."/>
            <person name="Nefedov M."/>
            <person name="de Jong P.J."/>
            <person name="Renfree M.B."/>
            <person name="Mardis E.R."/>
            <person name="Wilson R.K."/>
        </authorList>
    </citation>
    <scope>NUCLEOTIDE SEQUENCE [LARGE SCALE GENOMIC DNA]</scope>
    <source>
        <strain evidence="6 7">Glennie</strain>
    </source>
</reference>